<proteinExistence type="predicted"/>
<sequence length="192" mass="21320">MLIFTSPQLSSGSLQYALARKPNNQLVLIFARAYGMLETRESAILNFTTPHSQKPQLSAENRLLIWLDSDVDRDDREFVKPPGGMLAALLAADPPIISTTGRTKMMSSAEGREREAVEVELMMSVDDLARICYYCHAIETDVDAREARFQVCGGDGFETQYCCNSCSTSSGIRRFAMSLSNTLEAVIQSYRS</sequence>
<reference evidence="2" key="1">
    <citation type="journal article" date="2014" name="Proc. Natl. Acad. Sci. U.S.A.">
        <title>Extensive sampling of basidiomycete genomes demonstrates inadequacy of the white-rot/brown-rot paradigm for wood decay fungi.</title>
        <authorList>
            <person name="Riley R."/>
            <person name="Salamov A.A."/>
            <person name="Brown D.W."/>
            <person name="Nagy L.G."/>
            <person name="Floudas D."/>
            <person name="Held B.W."/>
            <person name="Levasseur A."/>
            <person name="Lombard V."/>
            <person name="Morin E."/>
            <person name="Otillar R."/>
            <person name="Lindquist E.A."/>
            <person name="Sun H."/>
            <person name="LaButti K.M."/>
            <person name="Schmutz J."/>
            <person name="Jabbour D."/>
            <person name="Luo H."/>
            <person name="Baker S.E."/>
            <person name="Pisabarro A.G."/>
            <person name="Walton J.D."/>
            <person name="Blanchette R.A."/>
            <person name="Henrissat B."/>
            <person name="Martin F."/>
            <person name="Cullen D."/>
            <person name="Hibbett D.S."/>
            <person name="Grigoriev I.V."/>
        </authorList>
    </citation>
    <scope>NUCLEOTIDE SEQUENCE [LARGE SCALE GENOMIC DNA]</scope>
    <source>
        <strain evidence="2">CBS 339.88</strain>
    </source>
</reference>
<dbReference type="EMBL" id="KL142387">
    <property type="protein sequence ID" value="KDR73037.1"/>
    <property type="molecule type" value="Genomic_DNA"/>
</dbReference>
<dbReference type="AlphaFoldDB" id="A0A067SSM6"/>
<evidence type="ECO:0000313" key="2">
    <source>
        <dbReference type="Proteomes" id="UP000027222"/>
    </source>
</evidence>
<organism evidence="1 2">
    <name type="scientific">Galerina marginata (strain CBS 339.88)</name>
    <dbReference type="NCBI Taxonomy" id="685588"/>
    <lineage>
        <taxon>Eukaryota</taxon>
        <taxon>Fungi</taxon>
        <taxon>Dikarya</taxon>
        <taxon>Basidiomycota</taxon>
        <taxon>Agaricomycotina</taxon>
        <taxon>Agaricomycetes</taxon>
        <taxon>Agaricomycetidae</taxon>
        <taxon>Agaricales</taxon>
        <taxon>Agaricineae</taxon>
        <taxon>Strophariaceae</taxon>
        <taxon>Galerina</taxon>
    </lineage>
</organism>
<keyword evidence="2" id="KW-1185">Reference proteome</keyword>
<dbReference type="Proteomes" id="UP000027222">
    <property type="component" value="Unassembled WGS sequence"/>
</dbReference>
<dbReference type="HOGENOM" id="CLU_127774_0_0_1"/>
<accession>A0A067SSM6</accession>
<dbReference type="OrthoDB" id="3793816at2759"/>
<protein>
    <submittedName>
        <fullName evidence="1">Uncharacterized protein</fullName>
    </submittedName>
</protein>
<name>A0A067SSM6_GALM3</name>
<evidence type="ECO:0000313" key="1">
    <source>
        <dbReference type="EMBL" id="KDR73037.1"/>
    </source>
</evidence>
<gene>
    <name evidence="1" type="ORF">GALMADRAFT_228722</name>
</gene>